<evidence type="ECO:0000256" key="6">
    <source>
        <dbReference type="ARBA" id="ARBA00022679"/>
    </source>
</evidence>
<evidence type="ECO:0000256" key="8">
    <source>
        <dbReference type="ARBA" id="ARBA00022960"/>
    </source>
</evidence>
<dbReference type="InterPro" id="IPR001182">
    <property type="entry name" value="FtsW/RodA"/>
</dbReference>
<dbReference type="GO" id="GO:0051301">
    <property type="term" value="P:cell division"/>
    <property type="evidence" value="ECO:0007669"/>
    <property type="project" value="UniProtKB-KW"/>
</dbReference>
<dbReference type="EMBL" id="UINC01015249">
    <property type="protein sequence ID" value="SVA64363.1"/>
    <property type="molecule type" value="Genomic_DNA"/>
</dbReference>
<keyword evidence="10 17" id="KW-1133">Transmembrane helix</keyword>
<keyword evidence="12" id="KW-0131">Cell cycle</keyword>
<keyword evidence="11 17" id="KW-0472">Membrane</keyword>
<accession>A0A381XJA2</accession>
<evidence type="ECO:0000256" key="3">
    <source>
        <dbReference type="ARBA" id="ARBA00022475"/>
    </source>
</evidence>
<evidence type="ECO:0000256" key="15">
    <source>
        <dbReference type="ARBA" id="ARBA00044770"/>
    </source>
</evidence>
<evidence type="ECO:0000313" key="18">
    <source>
        <dbReference type="EMBL" id="SVA64363.1"/>
    </source>
</evidence>
<proteinExistence type="predicted"/>
<dbReference type="EC" id="2.4.99.28" evidence="15"/>
<dbReference type="NCBIfam" id="TIGR02614">
    <property type="entry name" value="ftsW"/>
    <property type="match status" value="1"/>
</dbReference>
<evidence type="ECO:0000256" key="4">
    <source>
        <dbReference type="ARBA" id="ARBA00022618"/>
    </source>
</evidence>
<feature type="transmembrane region" description="Helical" evidence="17">
    <location>
        <begin position="161"/>
        <end position="178"/>
    </location>
</feature>
<evidence type="ECO:0000256" key="17">
    <source>
        <dbReference type="SAM" id="Phobius"/>
    </source>
</evidence>
<dbReference type="GO" id="GO:0015648">
    <property type="term" value="F:lipid-linked peptidoglycan transporter activity"/>
    <property type="evidence" value="ECO:0007669"/>
    <property type="project" value="TreeGrafter"/>
</dbReference>
<evidence type="ECO:0000256" key="13">
    <source>
        <dbReference type="ARBA" id="ARBA00023316"/>
    </source>
</evidence>
<dbReference type="GO" id="GO:0032153">
    <property type="term" value="C:cell division site"/>
    <property type="evidence" value="ECO:0007669"/>
    <property type="project" value="TreeGrafter"/>
</dbReference>
<evidence type="ECO:0000256" key="16">
    <source>
        <dbReference type="ARBA" id="ARBA00049902"/>
    </source>
</evidence>
<keyword evidence="6" id="KW-0808">Transferase</keyword>
<feature type="transmembrane region" description="Helical" evidence="17">
    <location>
        <begin position="270"/>
        <end position="290"/>
    </location>
</feature>
<evidence type="ECO:0000256" key="5">
    <source>
        <dbReference type="ARBA" id="ARBA00022676"/>
    </source>
</evidence>
<dbReference type="InterPro" id="IPR013437">
    <property type="entry name" value="FtsW"/>
</dbReference>
<dbReference type="GO" id="GO:0071555">
    <property type="term" value="P:cell wall organization"/>
    <property type="evidence" value="ECO:0007669"/>
    <property type="project" value="UniProtKB-KW"/>
</dbReference>
<keyword evidence="5" id="KW-0328">Glycosyltransferase</keyword>
<feature type="transmembrane region" description="Helical" evidence="17">
    <location>
        <begin position="335"/>
        <end position="358"/>
    </location>
</feature>
<dbReference type="AlphaFoldDB" id="A0A381XJA2"/>
<comment type="subcellular location">
    <subcellularLocation>
        <location evidence="1">Cell membrane</location>
        <topology evidence="1">Multi-pass membrane protein</topology>
    </subcellularLocation>
</comment>
<evidence type="ECO:0000256" key="11">
    <source>
        <dbReference type="ARBA" id="ARBA00023136"/>
    </source>
</evidence>
<dbReference type="PANTHER" id="PTHR30474:SF2">
    <property type="entry name" value="PEPTIDOGLYCAN GLYCOSYLTRANSFERASE FTSW-RELATED"/>
    <property type="match status" value="1"/>
</dbReference>
<keyword evidence="3" id="KW-1003">Cell membrane</keyword>
<dbReference type="GO" id="GO:0008360">
    <property type="term" value="P:regulation of cell shape"/>
    <property type="evidence" value="ECO:0007669"/>
    <property type="project" value="UniProtKB-KW"/>
</dbReference>
<evidence type="ECO:0000256" key="9">
    <source>
        <dbReference type="ARBA" id="ARBA00022984"/>
    </source>
</evidence>
<comment type="catalytic activity">
    <reaction evidence="16">
        <text>[GlcNAc-(1-&gt;4)-Mur2Ac(oyl-L-Ala-gamma-D-Glu-L-Lys-D-Ala-D-Ala)](n)-di-trans,octa-cis-undecaprenyl diphosphate + beta-D-GlcNAc-(1-&gt;4)-Mur2Ac(oyl-L-Ala-gamma-D-Glu-L-Lys-D-Ala-D-Ala)-di-trans,octa-cis-undecaprenyl diphosphate = [GlcNAc-(1-&gt;4)-Mur2Ac(oyl-L-Ala-gamma-D-Glu-L-Lys-D-Ala-D-Ala)](n+1)-di-trans,octa-cis-undecaprenyl diphosphate + di-trans,octa-cis-undecaprenyl diphosphate + H(+)</text>
        <dbReference type="Rhea" id="RHEA:23708"/>
        <dbReference type="Rhea" id="RHEA-COMP:9602"/>
        <dbReference type="Rhea" id="RHEA-COMP:9603"/>
        <dbReference type="ChEBI" id="CHEBI:15378"/>
        <dbReference type="ChEBI" id="CHEBI:58405"/>
        <dbReference type="ChEBI" id="CHEBI:60033"/>
        <dbReference type="ChEBI" id="CHEBI:78435"/>
        <dbReference type="EC" id="2.4.99.28"/>
    </reaction>
</comment>
<evidence type="ECO:0000256" key="12">
    <source>
        <dbReference type="ARBA" id="ARBA00023306"/>
    </source>
</evidence>
<dbReference type="GO" id="GO:0009252">
    <property type="term" value="P:peptidoglycan biosynthetic process"/>
    <property type="evidence" value="ECO:0007669"/>
    <property type="project" value="UniProtKB-KW"/>
</dbReference>
<name>A0A381XJA2_9ZZZZ</name>
<keyword evidence="7 17" id="KW-0812">Transmembrane</keyword>
<feature type="transmembrane region" description="Helical" evidence="17">
    <location>
        <begin position="6"/>
        <end position="25"/>
    </location>
</feature>
<keyword evidence="4" id="KW-0132">Cell division</keyword>
<evidence type="ECO:0000256" key="2">
    <source>
        <dbReference type="ARBA" id="ARBA00004752"/>
    </source>
</evidence>
<keyword evidence="8" id="KW-0133">Cell shape</keyword>
<gene>
    <name evidence="18" type="ORF">METZ01_LOCUS117217</name>
</gene>
<feature type="transmembrane region" description="Helical" evidence="17">
    <location>
        <begin position="74"/>
        <end position="92"/>
    </location>
</feature>
<dbReference type="PANTHER" id="PTHR30474">
    <property type="entry name" value="CELL CYCLE PROTEIN"/>
    <property type="match status" value="1"/>
</dbReference>
<organism evidence="18">
    <name type="scientific">marine metagenome</name>
    <dbReference type="NCBI Taxonomy" id="408172"/>
    <lineage>
        <taxon>unclassified sequences</taxon>
        <taxon>metagenomes</taxon>
        <taxon>ecological metagenomes</taxon>
    </lineage>
</organism>
<evidence type="ECO:0000256" key="10">
    <source>
        <dbReference type="ARBA" id="ARBA00022989"/>
    </source>
</evidence>
<dbReference type="GO" id="GO:0008955">
    <property type="term" value="F:peptidoglycan glycosyltransferase activity"/>
    <property type="evidence" value="ECO:0007669"/>
    <property type="project" value="UniProtKB-EC"/>
</dbReference>
<evidence type="ECO:0000256" key="1">
    <source>
        <dbReference type="ARBA" id="ARBA00004651"/>
    </source>
</evidence>
<keyword evidence="9" id="KW-0573">Peptidoglycan synthesis</keyword>
<feature type="non-terminal residue" evidence="18">
    <location>
        <position position="1"/>
    </location>
</feature>
<evidence type="ECO:0000256" key="7">
    <source>
        <dbReference type="ARBA" id="ARBA00022692"/>
    </source>
</evidence>
<protein>
    <recommendedName>
        <fullName evidence="15">peptidoglycan glycosyltransferase</fullName>
        <ecNumber evidence="15">2.4.99.28</ecNumber>
    </recommendedName>
    <alternativeName>
        <fullName evidence="14">Peptidoglycan polymerase</fullName>
    </alternativeName>
</protein>
<feature type="transmembrane region" description="Helical" evidence="17">
    <location>
        <begin position="46"/>
        <end position="68"/>
    </location>
</feature>
<evidence type="ECO:0000256" key="14">
    <source>
        <dbReference type="ARBA" id="ARBA00032370"/>
    </source>
</evidence>
<comment type="pathway">
    <text evidence="2">Cell wall biogenesis; peptidoglycan biosynthesis.</text>
</comment>
<keyword evidence="13" id="KW-0961">Cell wall biogenesis/degradation</keyword>
<dbReference type="Pfam" id="PF01098">
    <property type="entry name" value="FTSW_RODA_SPOVE"/>
    <property type="match status" value="1"/>
</dbReference>
<dbReference type="GO" id="GO:0005886">
    <property type="term" value="C:plasma membrane"/>
    <property type="evidence" value="ECO:0007669"/>
    <property type="project" value="UniProtKB-SubCell"/>
</dbReference>
<sequence>VTLASIVGVLLAAGAVMVFSASVGVQNLLGMEAQAPMQMFWRIGKHFFSICVGLLVLVACSSMDIGVWRRLSRLLFPLGILLLALLLVPGLGHEVNGSTRWFDIGPIGIQPSEIVKVLVILHLADYFVRSSAGIQSFVVGVVRPAVPLGAISALLVLEPDLGSAAVVLFIALGMMFLSGVRLHHLGGILVTVFAVLAALIYMSDYRLQRFLCFQDPWADPTGCGYQLVQALIAVGSGEWLGVGLGSSVQKLFYLPHANNDFLVAVIAEELGLLGIAVLVVLYGALLWRIFQIAHRALARGDFFGTRVAQGVGLLLTMQMMVHLGVNFGVVPTKGLTMPLMSAGGSSMVASCFAIGLLFSIDRSNRRARPVSK</sequence>
<feature type="transmembrane region" description="Helical" evidence="17">
    <location>
        <begin position="185"/>
        <end position="203"/>
    </location>
</feature>
<reference evidence="18" key="1">
    <citation type="submission" date="2018-05" db="EMBL/GenBank/DDBJ databases">
        <authorList>
            <person name="Lanie J.A."/>
            <person name="Ng W.-L."/>
            <person name="Kazmierczak K.M."/>
            <person name="Andrzejewski T.M."/>
            <person name="Davidsen T.M."/>
            <person name="Wayne K.J."/>
            <person name="Tettelin H."/>
            <person name="Glass J.I."/>
            <person name="Rusch D."/>
            <person name="Podicherti R."/>
            <person name="Tsui H.-C.T."/>
            <person name="Winkler M.E."/>
        </authorList>
    </citation>
    <scope>NUCLEOTIDE SEQUENCE</scope>
</reference>